<feature type="domain" description="Acetyl xylan esterase" evidence="2">
    <location>
        <begin position="75"/>
        <end position="348"/>
    </location>
</feature>
<dbReference type="GO" id="GO:0052689">
    <property type="term" value="F:carboxylic ester hydrolase activity"/>
    <property type="evidence" value="ECO:0007669"/>
    <property type="project" value="TreeGrafter"/>
</dbReference>
<dbReference type="Gene3D" id="3.40.50.1820">
    <property type="entry name" value="alpha/beta hydrolase"/>
    <property type="match status" value="1"/>
</dbReference>
<dbReference type="ESTHER" id="accpu-c7rv79">
    <property type="family name" value="Acetyl-esterase_deacetylase"/>
</dbReference>
<gene>
    <name evidence="3" type="ordered locus">CAP2UW1_1859</name>
</gene>
<dbReference type="Pfam" id="PF05448">
    <property type="entry name" value="AXE1"/>
    <property type="match status" value="1"/>
</dbReference>
<dbReference type="InterPro" id="IPR029058">
    <property type="entry name" value="AB_hydrolase_fold"/>
</dbReference>
<dbReference type="OrthoDB" id="9801656at2"/>
<feature type="binding site" evidence="1">
    <location>
        <position position="145"/>
    </location>
    <ligand>
        <name>substrate</name>
    </ligand>
</feature>
<dbReference type="AlphaFoldDB" id="C7RV79"/>
<reference evidence="3" key="2">
    <citation type="submission" date="2009-09" db="EMBL/GenBank/DDBJ databases">
        <title>Complete sequence of chromosome of Candidatus Accumulibacter phosphatis clade IIA str. UW-1.</title>
        <authorList>
            <consortium name="US DOE Joint Genome Institute"/>
            <person name="Martin H.G."/>
            <person name="Ivanova N."/>
            <person name="Kunin V."/>
            <person name="Warnecke F."/>
            <person name="Barry K."/>
            <person name="He S."/>
            <person name="Salamov A."/>
            <person name="Szeto E."/>
            <person name="Dalin E."/>
            <person name="Pangilinan J.L."/>
            <person name="Lapidus A."/>
            <person name="Lowry S."/>
            <person name="Kyrpides N.C."/>
            <person name="McMahon K.D."/>
            <person name="Hugenholtz P."/>
        </authorList>
    </citation>
    <scope>NUCLEOTIDE SEQUENCE [LARGE SCALE GENOMIC DNA]</scope>
    <source>
        <strain evidence="3">UW-1</strain>
    </source>
</reference>
<dbReference type="InterPro" id="IPR039069">
    <property type="entry name" value="CE7"/>
</dbReference>
<evidence type="ECO:0000256" key="1">
    <source>
        <dbReference type="PIRSR" id="PIRSR639069-2"/>
    </source>
</evidence>
<organism evidence="3">
    <name type="scientific">Accumulibacter regalis</name>
    <dbReference type="NCBI Taxonomy" id="522306"/>
    <lineage>
        <taxon>Bacteria</taxon>
        <taxon>Pseudomonadati</taxon>
        <taxon>Pseudomonadota</taxon>
        <taxon>Betaproteobacteria</taxon>
        <taxon>Candidatus Accumulibacter</taxon>
    </lineage>
</organism>
<dbReference type="EMBL" id="CP001715">
    <property type="protein sequence ID" value="ACV35158.1"/>
    <property type="molecule type" value="Genomic_DNA"/>
</dbReference>
<accession>C7RV79</accession>
<dbReference type="STRING" id="522306.CAP2UW1_1859"/>
<dbReference type="HOGENOM" id="CLU_871183_0_0_4"/>
<dbReference type="InterPro" id="IPR008391">
    <property type="entry name" value="AXE1_dom"/>
</dbReference>
<sequence>MPTAGVIPKSAAMSRDFHLWLRSRRAAARKSRLAASSHAAACSPGPAGLSHAYPFDPRYGHDLQSLCAIEPPLPPEGFAAFWQERYQRALRIDPQPRLAPSQHRLQGFCVFDLEYASTEGFPVRGWLLWPTSRVARRGFVLGHGYGGIESPPSDLPCDDAVYVVPCFRGLSRSRRWPISDDPNYHVLHDIHLRDRYIIGGCVDDLWTGVTALLQVAPHTAGHVGYMGISLGGGVGALGLAWDGRIERAHLNVPTFGNQALRLVLPTVGSGVAVQAFAQQHPQVVETLAFYDAAVAARFIQQPMHVAAALFDPAVAPPGQFSVFNAIGGRKDLFVLTAGHFDFPQRVQEERRLQAALKVFFAPL</sequence>
<dbReference type="KEGG" id="app:CAP2UW1_1859"/>
<reference evidence="3" key="1">
    <citation type="submission" date="2009-08" db="EMBL/GenBank/DDBJ databases">
        <authorList>
            <consortium name="US DOE Joint Genome Institute"/>
            <person name="Lucas S."/>
            <person name="Copeland A."/>
            <person name="Lapidus A."/>
            <person name="Glavina del Rio T."/>
            <person name="Dalin E."/>
            <person name="Tice H."/>
            <person name="Bruce D."/>
            <person name="Barry K."/>
            <person name="Pitluck S."/>
            <person name="Lowry S."/>
            <person name="Larimer F."/>
            <person name="Land M."/>
            <person name="Hauser L."/>
            <person name="Kyrpides N."/>
            <person name="Ivanova N."/>
            <person name="McMahon K.D."/>
            <person name="Hugenholtz P."/>
        </authorList>
    </citation>
    <scope>NUCLEOTIDE SEQUENCE</scope>
    <source>
        <strain evidence="3">UW-1</strain>
    </source>
</reference>
<dbReference type="eggNOG" id="COG3458">
    <property type="taxonomic scope" value="Bacteria"/>
</dbReference>
<name>C7RV79_ACCRE</name>
<proteinExistence type="predicted"/>
<evidence type="ECO:0000313" key="3">
    <source>
        <dbReference type="EMBL" id="ACV35158.1"/>
    </source>
</evidence>
<evidence type="ECO:0000259" key="2">
    <source>
        <dbReference type="Pfam" id="PF05448"/>
    </source>
</evidence>
<dbReference type="PANTHER" id="PTHR40111:SF1">
    <property type="entry name" value="CEPHALOSPORIN-C DEACETYLASE"/>
    <property type="match status" value="1"/>
</dbReference>
<dbReference type="PANTHER" id="PTHR40111">
    <property type="entry name" value="CEPHALOSPORIN-C DEACETYLASE"/>
    <property type="match status" value="1"/>
</dbReference>
<dbReference type="GO" id="GO:0005976">
    <property type="term" value="P:polysaccharide metabolic process"/>
    <property type="evidence" value="ECO:0007669"/>
    <property type="project" value="TreeGrafter"/>
</dbReference>
<protein>
    <submittedName>
        <fullName evidence="3">Acetyl xylan esterase</fullName>
    </submittedName>
</protein>
<dbReference type="SUPFAM" id="SSF53474">
    <property type="entry name" value="alpha/beta-Hydrolases"/>
    <property type="match status" value="1"/>
</dbReference>